<dbReference type="Proteomes" id="UP000307790">
    <property type="component" value="Unassembled WGS sequence"/>
</dbReference>
<dbReference type="PANTHER" id="PTHR38772:SF1">
    <property type="entry name" value="NUCLEOID-ASSOCIATED PROTEIN YEJK"/>
    <property type="match status" value="1"/>
</dbReference>
<evidence type="ECO:0000313" key="5">
    <source>
        <dbReference type="Proteomes" id="UP000307790"/>
    </source>
</evidence>
<dbReference type="NCBIfam" id="NF001557">
    <property type="entry name" value="PRK00378.1"/>
    <property type="match status" value="1"/>
</dbReference>
<sequence length="345" mass="39218">MSLIINKIDLRFVAKPENDPQVTITTGDAPVAITPKINAFIEDLHTIYNAKGSKAYGGFKENQEPSELKPFHHSFDDYLNEQLDFNDFCDRVSSGLAAELEKYDMAETGYLLTCHYEMLSGRYLLVAMLPVTEHFYVDGELNISSDQHIDSSKLQLAVRIDLFDYADNAEKLRYISFIKGRAGRKVADFFLDFLGCEEGIDPKRQSQVLISAVEEFVNVQQLDAEEKQQTRKEMLSYCKEQQTLGQDVKLQELSQSLPNEDNGDAFYQFCQDNDYPLEESFPHDQATINKATKYSGYGAGISISFERSHFGQDVVYNPANESLTIHRVPPNLKEQLLKLLSSEEQ</sequence>
<dbReference type="GO" id="GO:0003727">
    <property type="term" value="F:single-stranded RNA binding"/>
    <property type="evidence" value="ECO:0007669"/>
    <property type="project" value="TreeGrafter"/>
</dbReference>
<comment type="similarity">
    <text evidence="2">Belongs to the YejK family.</text>
</comment>
<gene>
    <name evidence="4" type="primary">yejK</name>
    <name evidence="4" type="ORF">FE810_05565</name>
</gene>
<evidence type="ECO:0000313" key="4">
    <source>
        <dbReference type="EMBL" id="TLU66187.1"/>
    </source>
</evidence>
<dbReference type="InterPro" id="IPR007358">
    <property type="entry name" value="Nucleoid_associated_NdpA"/>
</dbReference>
<dbReference type="GO" id="GO:0043590">
    <property type="term" value="C:bacterial nucleoid"/>
    <property type="evidence" value="ECO:0007669"/>
    <property type="project" value="TreeGrafter"/>
</dbReference>
<keyword evidence="5" id="KW-1185">Reference proteome</keyword>
<evidence type="ECO:0000256" key="3">
    <source>
        <dbReference type="ARBA" id="ARBA00022490"/>
    </source>
</evidence>
<dbReference type="AlphaFoldDB" id="A0A5R9IQ73"/>
<dbReference type="PANTHER" id="PTHR38772">
    <property type="match status" value="1"/>
</dbReference>
<dbReference type="Pfam" id="PF04245">
    <property type="entry name" value="NA37"/>
    <property type="match status" value="1"/>
</dbReference>
<comment type="subcellular location">
    <subcellularLocation>
        <location evidence="1">Cytoplasm</location>
        <location evidence="1">Nucleoid</location>
    </subcellularLocation>
</comment>
<organism evidence="4 5">
    <name type="scientific">Thalassotalea litorea</name>
    <dbReference type="NCBI Taxonomy" id="2020715"/>
    <lineage>
        <taxon>Bacteria</taxon>
        <taxon>Pseudomonadati</taxon>
        <taxon>Pseudomonadota</taxon>
        <taxon>Gammaproteobacteria</taxon>
        <taxon>Alteromonadales</taxon>
        <taxon>Colwelliaceae</taxon>
        <taxon>Thalassotalea</taxon>
    </lineage>
</organism>
<protein>
    <submittedName>
        <fullName evidence="4">Nucleoid-associated protein YejK</fullName>
    </submittedName>
</protein>
<comment type="caution">
    <text evidence="4">The sequence shown here is derived from an EMBL/GenBank/DDBJ whole genome shotgun (WGS) entry which is preliminary data.</text>
</comment>
<dbReference type="EMBL" id="VCBC01000005">
    <property type="protein sequence ID" value="TLU66187.1"/>
    <property type="molecule type" value="Genomic_DNA"/>
</dbReference>
<reference evidence="4 5" key="1">
    <citation type="submission" date="2019-05" db="EMBL/GenBank/DDBJ databases">
        <title>Genome sequences of Thalassotalea litorea 1K03283.</title>
        <authorList>
            <person name="Zhang D."/>
        </authorList>
    </citation>
    <scope>NUCLEOTIDE SEQUENCE [LARGE SCALE GENOMIC DNA]</scope>
    <source>
        <strain evidence="4 5">MCCC 1K03283</strain>
    </source>
</reference>
<name>A0A5R9IQ73_9GAMM</name>
<keyword evidence="3" id="KW-0963">Cytoplasm</keyword>
<dbReference type="OrthoDB" id="9131762at2"/>
<evidence type="ECO:0000256" key="1">
    <source>
        <dbReference type="ARBA" id="ARBA00004453"/>
    </source>
</evidence>
<proteinExistence type="inferred from homology"/>
<evidence type="ECO:0000256" key="2">
    <source>
        <dbReference type="ARBA" id="ARBA00009035"/>
    </source>
</evidence>
<dbReference type="RefSeq" id="WP_138319063.1">
    <property type="nucleotide sequence ID" value="NZ_VCBC01000005.1"/>
</dbReference>
<accession>A0A5R9IQ73</accession>
<dbReference type="GO" id="GO:0003690">
    <property type="term" value="F:double-stranded DNA binding"/>
    <property type="evidence" value="ECO:0007669"/>
    <property type="project" value="TreeGrafter"/>
</dbReference>